<gene>
    <name evidence="1" type="ORF">RND71_003749</name>
</gene>
<keyword evidence="2" id="KW-1185">Reference proteome</keyword>
<dbReference type="EMBL" id="JAVYJV010000002">
    <property type="protein sequence ID" value="KAK4377453.1"/>
    <property type="molecule type" value="Genomic_DNA"/>
</dbReference>
<evidence type="ECO:0000313" key="2">
    <source>
        <dbReference type="Proteomes" id="UP001291623"/>
    </source>
</evidence>
<name>A0AAE1VP00_9SOLA</name>
<dbReference type="Proteomes" id="UP001291623">
    <property type="component" value="Unassembled WGS sequence"/>
</dbReference>
<reference evidence="1" key="1">
    <citation type="submission" date="2023-12" db="EMBL/GenBank/DDBJ databases">
        <title>Genome assembly of Anisodus tanguticus.</title>
        <authorList>
            <person name="Wang Y.-J."/>
        </authorList>
    </citation>
    <scope>NUCLEOTIDE SEQUENCE</scope>
    <source>
        <strain evidence="1">KB-2021</strain>
        <tissue evidence="1">Leaf</tissue>
    </source>
</reference>
<dbReference type="AlphaFoldDB" id="A0AAE1VP00"/>
<proteinExistence type="predicted"/>
<protein>
    <submittedName>
        <fullName evidence="1">Uncharacterized protein</fullName>
    </submittedName>
</protein>
<organism evidence="1 2">
    <name type="scientific">Anisodus tanguticus</name>
    <dbReference type="NCBI Taxonomy" id="243964"/>
    <lineage>
        <taxon>Eukaryota</taxon>
        <taxon>Viridiplantae</taxon>
        <taxon>Streptophyta</taxon>
        <taxon>Embryophyta</taxon>
        <taxon>Tracheophyta</taxon>
        <taxon>Spermatophyta</taxon>
        <taxon>Magnoliopsida</taxon>
        <taxon>eudicotyledons</taxon>
        <taxon>Gunneridae</taxon>
        <taxon>Pentapetalae</taxon>
        <taxon>asterids</taxon>
        <taxon>lamiids</taxon>
        <taxon>Solanales</taxon>
        <taxon>Solanaceae</taxon>
        <taxon>Solanoideae</taxon>
        <taxon>Hyoscyameae</taxon>
        <taxon>Anisodus</taxon>
    </lineage>
</organism>
<accession>A0AAE1VP00</accession>
<evidence type="ECO:0000313" key="1">
    <source>
        <dbReference type="EMBL" id="KAK4377453.1"/>
    </source>
</evidence>
<sequence>MVINKIMLNKMENFRDYTSASSKLKYLIIESNEGDVAVQIKLLVHTPLTGWYNGTKRDRIRIHGHLFETHFIWKIGLQNAKVLQFDLLKCGLFRRPITVTQILQASFRAWIVA</sequence>
<comment type="caution">
    <text evidence="1">The sequence shown here is derived from an EMBL/GenBank/DDBJ whole genome shotgun (WGS) entry which is preliminary data.</text>
</comment>